<dbReference type="VEuPathDB" id="FungiDB:BCV72DRAFT_198895"/>
<sequence length="180" mass="20699">REAIFSDIPFQGTSEVVQCCSKRSSPGCDDLLYEMLRLIIDHPEYQELVLRFYNDALGHALFPASWRKTCVVLLPKSSALPNPDTLSNFDNWLINADCKVFTRLINSRVMFFSDSPVNRYPTNFMHGRLISDHAMMCKLIMYDTLATHSDAVGVMLDQTKAYDRIHPEYLGQILLRFGLW</sequence>
<reference evidence="1" key="1">
    <citation type="journal article" date="2016" name="Proc. Natl. Acad. Sci. U.S.A.">
        <title>Lipid metabolic changes in an early divergent fungus govern the establishment of a mutualistic symbiosis with endobacteria.</title>
        <authorList>
            <person name="Lastovetsky O.A."/>
            <person name="Gaspar M.L."/>
            <person name="Mondo S.J."/>
            <person name="LaButti K.M."/>
            <person name="Sandor L."/>
            <person name="Grigoriev I.V."/>
            <person name="Henry S.A."/>
            <person name="Pawlowska T.E."/>
        </authorList>
    </citation>
    <scope>NUCLEOTIDE SEQUENCE [LARGE SCALE GENOMIC DNA]</scope>
    <source>
        <strain evidence="1">ATCC 52814</strain>
    </source>
</reference>
<accession>A0A1X0RFW1</accession>
<gene>
    <name evidence="1" type="ORF">BCV72DRAFT_198895</name>
</gene>
<feature type="non-terminal residue" evidence="1">
    <location>
        <position position="1"/>
    </location>
</feature>
<name>A0A1X0RFW1_RHIZD</name>
<evidence type="ECO:0000313" key="1">
    <source>
        <dbReference type="EMBL" id="ORE10758.1"/>
    </source>
</evidence>
<proteinExistence type="predicted"/>
<evidence type="ECO:0008006" key="2">
    <source>
        <dbReference type="Google" id="ProtNLM"/>
    </source>
</evidence>
<protein>
    <recommendedName>
        <fullName evidence="2">Reverse transcriptase domain-containing protein</fullName>
    </recommendedName>
</protein>
<dbReference type="AlphaFoldDB" id="A0A1X0RFW1"/>
<dbReference type="Proteomes" id="UP000242414">
    <property type="component" value="Unassembled WGS sequence"/>
</dbReference>
<dbReference type="EMBL" id="KV921862">
    <property type="protein sequence ID" value="ORE10758.1"/>
    <property type="molecule type" value="Genomic_DNA"/>
</dbReference>
<dbReference type="OrthoDB" id="5598377at2759"/>
<organism evidence="1">
    <name type="scientific">Rhizopus microsporus var. microsporus</name>
    <dbReference type="NCBI Taxonomy" id="86635"/>
    <lineage>
        <taxon>Eukaryota</taxon>
        <taxon>Fungi</taxon>
        <taxon>Fungi incertae sedis</taxon>
        <taxon>Mucoromycota</taxon>
        <taxon>Mucoromycotina</taxon>
        <taxon>Mucoromycetes</taxon>
        <taxon>Mucorales</taxon>
        <taxon>Mucorineae</taxon>
        <taxon>Rhizopodaceae</taxon>
        <taxon>Rhizopus</taxon>
    </lineage>
</organism>